<evidence type="ECO:0000313" key="2">
    <source>
        <dbReference type="EMBL" id="KAG2447870.1"/>
    </source>
</evidence>
<feature type="region of interest" description="Disordered" evidence="1">
    <location>
        <begin position="1188"/>
        <end position="1209"/>
    </location>
</feature>
<organism evidence="2 3">
    <name type="scientific">Chlamydomonas schloesseri</name>
    <dbReference type="NCBI Taxonomy" id="2026947"/>
    <lineage>
        <taxon>Eukaryota</taxon>
        <taxon>Viridiplantae</taxon>
        <taxon>Chlorophyta</taxon>
        <taxon>core chlorophytes</taxon>
        <taxon>Chlorophyceae</taxon>
        <taxon>CS clade</taxon>
        <taxon>Chlamydomonadales</taxon>
        <taxon>Chlamydomonadaceae</taxon>
        <taxon>Chlamydomonas</taxon>
    </lineage>
</organism>
<evidence type="ECO:0000313" key="3">
    <source>
        <dbReference type="Proteomes" id="UP000613740"/>
    </source>
</evidence>
<comment type="caution">
    <text evidence="2">The sequence shown here is derived from an EMBL/GenBank/DDBJ whole genome shotgun (WGS) entry which is preliminary data.</text>
</comment>
<dbReference type="OrthoDB" id="10649988at2759"/>
<feature type="region of interest" description="Disordered" evidence="1">
    <location>
        <begin position="720"/>
        <end position="773"/>
    </location>
</feature>
<proteinExistence type="predicted"/>
<feature type="compositionally biased region" description="Low complexity" evidence="1">
    <location>
        <begin position="733"/>
        <end position="773"/>
    </location>
</feature>
<feature type="compositionally biased region" description="Low complexity" evidence="1">
    <location>
        <begin position="109"/>
        <end position="121"/>
    </location>
</feature>
<evidence type="ECO:0000256" key="1">
    <source>
        <dbReference type="SAM" id="MobiDB-lite"/>
    </source>
</evidence>
<sequence length="1354" mass="130943">MVGGSGEGVGSRADGAHRGPPPLLSAPRHVSCSGGLSPTPLSSPGGLLSPKRPAWAAPEEFTAEAETAFGDVAELSPTTLPGCAPQLPDKPGAAPTAVPGACIAAAAEPSSPRLLPRSRLSGAGTGSPGPPRLSPSAAVGALGAAAAASATAEPPRSAAGAGAGTGAAAGSAGGGGSLSLFAYSSWGHGSGPEQGQRHSAAERPQQQQQQQQGQQQGQGRGQDALTAPLPLPLRPPRASRSIGGGGDAGLYGCAGAAAGGAGGAAGGAWGNSAAARVHAYGGAGGGAGAGAAGASLSGSLILLQPQLQPQPQQQSSSNSSRRAQVAEARAEAAQQRAGALLVDLLDTAPELPAGALPCAAAASASGAAGATTATASASVAITAPGWRVSRAEEAWANRGRRLSSVGARTAPGAGGVSPERRSGYAAGQPGQPAQQQLQRRQQPSVIPQLSTPDAEDGQRPPCALEGTSVDAAAGAELLATRLAPDMSACAADEPSSAALIAHEGRLHEGHGASRRCAAAGDENPHARMSDPMLRTMDSYATHAEAEDADGSGLGGHGGGAAHGICCAALSPAQPLLPASLIIPTAASSTVLPAGTGAAPAGSGTGMGAAVVARKMLRRLDVDAGDGATAATGISPGSGGSAESQSHAASRMLSPPASPAGVQERGRRAAAGTAAHSNTSTGSRGADSGLDSPVATSPAPSSSRGHFRLWPSAPFFSSFSKQRHHHSHRDSEVATSGGSAAAAAAAAPTASSPGRYRFSSTAGSSGSGRVVASSGDGASVAQAAAAAMAAAAEGASVSRRPLSGSGVDRLRLQRTRVRAIQTSASANAHSSPASSSLALAGPAAAGADAPGALVAAFQARASLSGVSSGCTSPTGSGAAAHVLLHAGPGSAGAGATGSGLHVVRGAWGEPAAAAAGAAPEGALLGSGGGASAAAVGPTAPSLQVPRVRRASSALETSPANHSSGGLPVPSVAASPTSPLGRGAALFMPARLSHNSQVGSSSIGRLQQVGEERLGGDVPGFPGARTRRSLEGPAAADAEVGLGPSPAAAAAGGDVQSEPLHRLYRTALAAEEYAPPHQRQSAHAHGKHPHQQREQARPSSALGRVTWRLRALASRALSRSSDGRSSDCDEAGHRSDGALASTKGDSNKAAVAVEAAAKKVKGLRKVLQKGKRGDDSGGEPLAVVSSADSISLHRRRLETARRRDSGCAGGAGADADASGGGAVAVAAPVSALTAVRAWTGGIHGSGGDSDSASGSSRPQSAARAAAERYMETWRSGGGGGGTRERGVGGPALAVGEVGGMGAPPPTSNAGQARIVPGAAAAGMLARCSSTGSSGGRSGGSVSRQLTMSSGCLAPGT</sequence>
<reference evidence="2" key="1">
    <citation type="journal article" date="2020" name="bioRxiv">
        <title>Comparative genomics of Chlamydomonas.</title>
        <authorList>
            <person name="Craig R.J."/>
            <person name="Hasan A.R."/>
            <person name="Ness R.W."/>
            <person name="Keightley P.D."/>
        </authorList>
    </citation>
    <scope>NUCLEOTIDE SEQUENCE</scope>
    <source>
        <strain evidence="2">CCAP 11/173</strain>
    </source>
</reference>
<feature type="region of interest" description="Disordered" evidence="1">
    <location>
        <begin position="108"/>
        <end position="137"/>
    </location>
</feature>
<feature type="region of interest" description="Disordered" evidence="1">
    <location>
        <begin position="506"/>
        <end position="529"/>
    </location>
</feature>
<feature type="compositionally biased region" description="Low complexity" evidence="1">
    <location>
        <begin position="691"/>
        <end position="702"/>
    </location>
</feature>
<feature type="compositionally biased region" description="Low complexity" evidence="1">
    <location>
        <begin position="668"/>
        <end position="682"/>
    </location>
</feature>
<feature type="region of interest" description="Disordered" evidence="1">
    <location>
        <begin position="1113"/>
        <end position="1145"/>
    </location>
</feature>
<feature type="region of interest" description="Disordered" evidence="1">
    <location>
        <begin position="183"/>
        <end position="242"/>
    </location>
</feature>
<feature type="compositionally biased region" description="Low complexity" evidence="1">
    <location>
        <begin position="205"/>
        <end position="217"/>
    </location>
</feature>
<protein>
    <submittedName>
        <fullName evidence="2">Uncharacterized protein</fullName>
    </submittedName>
</protein>
<gene>
    <name evidence="2" type="ORF">HYH02_007326</name>
</gene>
<feature type="region of interest" description="Disordered" evidence="1">
    <location>
        <begin position="1009"/>
        <end position="1056"/>
    </location>
</feature>
<feature type="region of interest" description="Disordered" evidence="1">
    <location>
        <begin position="1"/>
        <end position="60"/>
    </location>
</feature>
<feature type="region of interest" description="Disordered" evidence="1">
    <location>
        <begin position="925"/>
        <end position="974"/>
    </location>
</feature>
<keyword evidence="3" id="KW-1185">Reference proteome</keyword>
<feature type="region of interest" description="Disordered" evidence="1">
    <location>
        <begin position="402"/>
        <end position="465"/>
    </location>
</feature>
<accession>A0A835WJ51</accession>
<feature type="compositionally biased region" description="Low complexity" evidence="1">
    <location>
        <begin position="1246"/>
        <end position="1262"/>
    </location>
</feature>
<feature type="region of interest" description="Disordered" evidence="1">
    <location>
        <begin position="1071"/>
        <end position="1101"/>
    </location>
</feature>
<feature type="compositionally biased region" description="Polar residues" evidence="1">
    <location>
        <begin position="952"/>
        <end position="962"/>
    </location>
</feature>
<feature type="compositionally biased region" description="Basic and acidic residues" evidence="1">
    <location>
        <begin position="1119"/>
        <end position="1134"/>
    </location>
</feature>
<feature type="region of interest" description="Disordered" evidence="1">
    <location>
        <begin position="1161"/>
        <end position="1180"/>
    </location>
</feature>
<feature type="compositionally biased region" description="Basic residues" evidence="1">
    <location>
        <begin position="1078"/>
        <end position="1088"/>
    </location>
</feature>
<dbReference type="EMBL" id="JAEHOD010000020">
    <property type="protein sequence ID" value="KAG2447870.1"/>
    <property type="molecule type" value="Genomic_DNA"/>
</dbReference>
<dbReference type="Proteomes" id="UP000613740">
    <property type="component" value="Unassembled WGS sequence"/>
</dbReference>
<feature type="compositionally biased region" description="Low complexity" evidence="1">
    <location>
        <begin position="425"/>
        <end position="443"/>
    </location>
</feature>
<feature type="region of interest" description="Disordered" evidence="1">
    <location>
        <begin position="1326"/>
        <end position="1354"/>
    </location>
</feature>
<feature type="region of interest" description="Disordered" evidence="1">
    <location>
        <begin position="1242"/>
        <end position="1264"/>
    </location>
</feature>
<feature type="compositionally biased region" description="Low complexity" evidence="1">
    <location>
        <begin position="33"/>
        <end position="60"/>
    </location>
</feature>
<feature type="region of interest" description="Disordered" evidence="1">
    <location>
        <begin position="627"/>
        <end position="705"/>
    </location>
</feature>
<name>A0A835WJ51_9CHLO</name>